<organism evidence="2 3">
    <name type="scientific">Salvia divinorum</name>
    <name type="common">Maria pastora</name>
    <name type="synonym">Diviner's sage</name>
    <dbReference type="NCBI Taxonomy" id="28513"/>
    <lineage>
        <taxon>Eukaryota</taxon>
        <taxon>Viridiplantae</taxon>
        <taxon>Streptophyta</taxon>
        <taxon>Embryophyta</taxon>
        <taxon>Tracheophyta</taxon>
        <taxon>Spermatophyta</taxon>
        <taxon>Magnoliopsida</taxon>
        <taxon>eudicotyledons</taxon>
        <taxon>Gunneridae</taxon>
        <taxon>Pentapetalae</taxon>
        <taxon>asterids</taxon>
        <taxon>lamiids</taxon>
        <taxon>Lamiales</taxon>
        <taxon>Lamiaceae</taxon>
        <taxon>Nepetoideae</taxon>
        <taxon>Mentheae</taxon>
        <taxon>Salviinae</taxon>
        <taxon>Salvia</taxon>
        <taxon>Salvia subgen. Calosphace</taxon>
    </lineage>
</organism>
<evidence type="ECO:0000313" key="3">
    <source>
        <dbReference type="Proteomes" id="UP001567538"/>
    </source>
</evidence>
<reference evidence="2 3" key="1">
    <citation type="submission" date="2024-06" db="EMBL/GenBank/DDBJ databases">
        <title>A chromosome level genome sequence of Diviner's sage (Salvia divinorum).</title>
        <authorList>
            <person name="Ford S.A."/>
            <person name="Ro D.-K."/>
            <person name="Ness R.W."/>
            <person name="Phillips M.A."/>
        </authorList>
    </citation>
    <scope>NUCLEOTIDE SEQUENCE [LARGE SCALE GENOMIC DNA]</scope>
    <source>
        <strain evidence="2">SAF-2024a</strain>
        <tissue evidence="2">Leaf</tissue>
    </source>
</reference>
<name>A0ABD1FQW9_SALDI</name>
<feature type="compositionally biased region" description="Basic and acidic residues" evidence="1">
    <location>
        <begin position="263"/>
        <end position="297"/>
    </location>
</feature>
<dbReference type="AlphaFoldDB" id="A0ABD1FQW9"/>
<feature type="compositionally biased region" description="Polar residues" evidence="1">
    <location>
        <begin position="129"/>
        <end position="140"/>
    </location>
</feature>
<comment type="caution">
    <text evidence="2">The sequence shown here is derived from an EMBL/GenBank/DDBJ whole genome shotgun (WGS) entry which is preliminary data.</text>
</comment>
<keyword evidence="3" id="KW-1185">Reference proteome</keyword>
<feature type="region of interest" description="Disordered" evidence="1">
    <location>
        <begin position="129"/>
        <end position="157"/>
    </location>
</feature>
<evidence type="ECO:0000256" key="1">
    <source>
        <dbReference type="SAM" id="MobiDB-lite"/>
    </source>
</evidence>
<feature type="compositionally biased region" description="Polar residues" evidence="1">
    <location>
        <begin position="233"/>
        <end position="244"/>
    </location>
</feature>
<protein>
    <submittedName>
        <fullName evidence="2">Uncharacterized protein</fullName>
    </submittedName>
</protein>
<proteinExistence type="predicted"/>
<feature type="region of interest" description="Disordered" evidence="1">
    <location>
        <begin position="233"/>
        <end position="300"/>
    </location>
</feature>
<evidence type="ECO:0000313" key="2">
    <source>
        <dbReference type="EMBL" id="KAL1533103.1"/>
    </source>
</evidence>
<gene>
    <name evidence="2" type="ORF">AAHA92_33036</name>
</gene>
<accession>A0ABD1FQW9</accession>
<dbReference type="EMBL" id="JBEAFC010000014">
    <property type="protein sequence ID" value="KAL1533103.1"/>
    <property type="molecule type" value="Genomic_DNA"/>
</dbReference>
<dbReference type="Proteomes" id="UP001567538">
    <property type="component" value="Unassembled WGS sequence"/>
</dbReference>
<sequence>MGAGTRGSNEMLPGEIILTLGGPMPIKIIQPRKRKIFRIEWRDHPVGQAEIPRGQTNWVIEVKVEMPTGPAATRQTGPADISREILLIHIHLHIRGDFKEAERVSSRQEDKGQMAVTQQGQRYNNFQYQQGDSHFNQGPGYNQYAYGSGQPFPRQQQKPVDDLVGDLLYTQQNLHRNIQANNDVVHKLQDAQKEQKAAMDMLTRQLSQIATSISEMRGNEERIPATVKMSGKENITSITLQTDGEQVRPKRPLEEEESPEEGGNDKLIKETEEAGDHRKPEEVASKESKETEGKKEVPTTIKENVFVAIRKQKVPTKHSDPGMFMLPISMGSSKIIQAMCVTARLC</sequence>